<feature type="domain" description="Glycosyl hydrolase family 98 putative carbohydrate-binding module" evidence="2">
    <location>
        <begin position="101"/>
        <end position="234"/>
    </location>
</feature>
<dbReference type="InterPro" id="IPR038637">
    <property type="entry name" value="NPCBM_sf"/>
</dbReference>
<evidence type="ECO:0000313" key="4">
    <source>
        <dbReference type="Proteomes" id="UP000285875"/>
    </source>
</evidence>
<gene>
    <name evidence="3" type="ORF">C0Z10_11805</name>
</gene>
<protein>
    <recommendedName>
        <fullName evidence="2">Glycosyl hydrolase family 98 putative carbohydrate-binding module domain-containing protein</fullName>
    </recommendedName>
</protein>
<accession>A0A3Q9UJL5</accession>
<feature type="compositionally biased region" description="Low complexity" evidence="1">
    <location>
        <begin position="59"/>
        <end position="99"/>
    </location>
</feature>
<evidence type="ECO:0000259" key="2">
    <source>
        <dbReference type="SMART" id="SM00776"/>
    </source>
</evidence>
<dbReference type="InterPro" id="IPR008979">
    <property type="entry name" value="Galactose-bd-like_sf"/>
</dbReference>
<dbReference type="RefSeq" id="WP_097799509.1">
    <property type="nucleotide sequence ID" value="NZ_CP025570.1"/>
</dbReference>
<dbReference type="EMBL" id="CP025570">
    <property type="protein sequence ID" value="AZZ40315.1"/>
    <property type="molecule type" value="Genomic_DNA"/>
</dbReference>
<feature type="region of interest" description="Disordered" evidence="1">
    <location>
        <begin position="59"/>
        <end position="100"/>
    </location>
</feature>
<proteinExistence type="predicted"/>
<dbReference type="KEGG" id="aji:C0Z10_11805"/>
<reference evidence="4" key="1">
    <citation type="submission" date="2017-12" db="EMBL/GenBank/DDBJ databases">
        <title>Whole genome sequencing of Acidipropionibacterium jensenii strains JS279 and JS280.</title>
        <authorList>
            <person name="Deptula P."/>
            <person name="Laine P."/>
            <person name="Smolander O.-P."/>
            <person name="Paulin L."/>
            <person name="Auvinen P."/>
            <person name="Varmanen P."/>
        </authorList>
    </citation>
    <scope>NUCLEOTIDE SEQUENCE [LARGE SCALE GENOMIC DNA]</scope>
    <source>
        <strain evidence="4">JS280</strain>
    </source>
</reference>
<evidence type="ECO:0000313" key="3">
    <source>
        <dbReference type="EMBL" id="AZZ40315.1"/>
    </source>
</evidence>
<dbReference type="SMART" id="SM00776">
    <property type="entry name" value="NPCBM"/>
    <property type="match status" value="1"/>
</dbReference>
<dbReference type="Pfam" id="PF08305">
    <property type="entry name" value="NPCBM"/>
    <property type="match status" value="1"/>
</dbReference>
<evidence type="ECO:0000256" key="1">
    <source>
        <dbReference type="SAM" id="MobiDB-lite"/>
    </source>
</evidence>
<dbReference type="AlphaFoldDB" id="A0A3Q9UJL5"/>
<sequence>MMVDATDDRRPARSRRAGRAAVMGVTGLAVLALASGCMGSRSTASPPAQTTVTATATVSAVASSPSSESPTPTDTGSTDAAGVTASPDASTDASSSAQPGGSGAVYLHDLTPVSGTLDSGAYEVNGKLLANSVRTTIGRYSDPSEVDYLLARRCTRMTATLGLDDQQTDTTPAVASILVDGKAVLTKKIAYGASVPVDLNITNALRVTIRTQWLESEQSSESVYMIWGDAAVQCTGDLPTPTS</sequence>
<dbReference type="SUPFAM" id="SSF49785">
    <property type="entry name" value="Galactose-binding domain-like"/>
    <property type="match status" value="1"/>
</dbReference>
<name>A0A3Q9UJL5_9ACTN</name>
<dbReference type="Proteomes" id="UP000285875">
    <property type="component" value="Chromosome"/>
</dbReference>
<organism evidence="3 4">
    <name type="scientific">Acidipropionibacterium jensenii</name>
    <dbReference type="NCBI Taxonomy" id="1749"/>
    <lineage>
        <taxon>Bacteria</taxon>
        <taxon>Bacillati</taxon>
        <taxon>Actinomycetota</taxon>
        <taxon>Actinomycetes</taxon>
        <taxon>Propionibacteriales</taxon>
        <taxon>Propionibacteriaceae</taxon>
        <taxon>Acidipropionibacterium</taxon>
    </lineage>
</organism>
<dbReference type="Gene3D" id="2.60.120.1060">
    <property type="entry name" value="NPCBM/NEW2 domain"/>
    <property type="match status" value="1"/>
</dbReference>
<dbReference type="InterPro" id="IPR013222">
    <property type="entry name" value="Glyco_hyd_98_carb-bd"/>
</dbReference>